<protein>
    <submittedName>
        <fullName evidence="2">Uncharacterized protein</fullName>
    </submittedName>
</protein>
<keyword evidence="1" id="KW-0812">Transmembrane</keyword>
<organism evidence="2 3">
    <name type="scientific">Brevundimonas intermedia</name>
    <dbReference type="NCBI Taxonomy" id="74315"/>
    <lineage>
        <taxon>Bacteria</taxon>
        <taxon>Pseudomonadati</taxon>
        <taxon>Pseudomonadota</taxon>
        <taxon>Alphaproteobacteria</taxon>
        <taxon>Caulobacterales</taxon>
        <taxon>Caulobacteraceae</taxon>
        <taxon>Brevundimonas</taxon>
    </lineage>
</organism>
<gene>
    <name evidence="2" type="ORF">GCM10017620_05820</name>
</gene>
<keyword evidence="3" id="KW-1185">Reference proteome</keyword>
<name>A0ABQ5T6G9_9CAUL</name>
<reference evidence="2" key="2">
    <citation type="submission" date="2023-01" db="EMBL/GenBank/DDBJ databases">
        <authorList>
            <person name="Sun Q."/>
            <person name="Evtushenko L."/>
        </authorList>
    </citation>
    <scope>NUCLEOTIDE SEQUENCE</scope>
    <source>
        <strain evidence="2">VKM B-1499</strain>
    </source>
</reference>
<evidence type="ECO:0000256" key="1">
    <source>
        <dbReference type="SAM" id="Phobius"/>
    </source>
</evidence>
<accession>A0ABQ5T6G9</accession>
<sequence length="159" mass="16736">MGQMGSPVGDTVREDRANQPIVPHAGVEGVDQGVDHRLVYACLVTQTLDGCLAAGGGSGGIFDAEATFHKAGNSRALKNTPLDDLSGFTRACSTSDLRIAGLRPILLALTRFAEGLTIMIIALATGSALSAMLLVILHANQPKPKRVPVRARDPRQGRR</sequence>
<keyword evidence="1" id="KW-1133">Transmembrane helix</keyword>
<evidence type="ECO:0000313" key="3">
    <source>
        <dbReference type="Proteomes" id="UP001143509"/>
    </source>
</evidence>
<feature type="transmembrane region" description="Helical" evidence="1">
    <location>
        <begin position="116"/>
        <end position="137"/>
    </location>
</feature>
<comment type="caution">
    <text evidence="2">The sequence shown here is derived from an EMBL/GenBank/DDBJ whole genome shotgun (WGS) entry which is preliminary data.</text>
</comment>
<evidence type="ECO:0000313" key="2">
    <source>
        <dbReference type="EMBL" id="GLK47609.1"/>
    </source>
</evidence>
<reference evidence="2" key="1">
    <citation type="journal article" date="2014" name="Int. J. Syst. Evol. Microbiol.">
        <title>Complete genome of a new Firmicutes species belonging to the dominant human colonic microbiota ('Ruminococcus bicirculans') reveals two chromosomes and a selective capacity to utilize plant glucans.</title>
        <authorList>
            <consortium name="NISC Comparative Sequencing Program"/>
            <person name="Wegmann U."/>
            <person name="Louis P."/>
            <person name="Goesmann A."/>
            <person name="Henrissat B."/>
            <person name="Duncan S.H."/>
            <person name="Flint H.J."/>
        </authorList>
    </citation>
    <scope>NUCLEOTIDE SEQUENCE</scope>
    <source>
        <strain evidence="2">VKM B-1499</strain>
    </source>
</reference>
<keyword evidence="1" id="KW-0472">Membrane</keyword>
<dbReference type="EMBL" id="BSFD01000002">
    <property type="protein sequence ID" value="GLK47609.1"/>
    <property type="molecule type" value="Genomic_DNA"/>
</dbReference>
<proteinExistence type="predicted"/>
<dbReference type="Proteomes" id="UP001143509">
    <property type="component" value="Unassembled WGS sequence"/>
</dbReference>